<comment type="caution">
    <text evidence="5">The sequence shown here is derived from an EMBL/GenBank/DDBJ whole genome shotgun (WGS) entry which is preliminary data.</text>
</comment>
<keyword evidence="2" id="KW-0732">Signal</keyword>
<evidence type="ECO:0000313" key="6">
    <source>
        <dbReference type="Proteomes" id="UP000445582"/>
    </source>
</evidence>
<dbReference type="InterPro" id="IPR009003">
    <property type="entry name" value="Peptidase_S1_PA"/>
</dbReference>
<dbReference type="SMART" id="SM00869">
    <property type="entry name" value="Autotransporter"/>
    <property type="match status" value="1"/>
</dbReference>
<dbReference type="InterPro" id="IPR051333">
    <property type="entry name" value="CLIP_Serine_Protease"/>
</dbReference>
<keyword evidence="1" id="KW-0645">Protease</keyword>
<feature type="signal peptide" evidence="2">
    <location>
        <begin position="1"/>
        <end position="26"/>
    </location>
</feature>
<dbReference type="GO" id="GO:0006508">
    <property type="term" value="P:proteolysis"/>
    <property type="evidence" value="ECO:0007669"/>
    <property type="project" value="UniProtKB-KW"/>
</dbReference>
<dbReference type="InterPro" id="IPR001254">
    <property type="entry name" value="Trypsin_dom"/>
</dbReference>
<dbReference type="PROSITE" id="PS50240">
    <property type="entry name" value="TRYPSIN_DOM"/>
    <property type="match status" value="1"/>
</dbReference>
<dbReference type="PROSITE" id="PS00134">
    <property type="entry name" value="TRYPSIN_HIS"/>
    <property type="match status" value="1"/>
</dbReference>
<dbReference type="Gene3D" id="2.40.128.130">
    <property type="entry name" value="Autotransporter beta-domain"/>
    <property type="match status" value="1"/>
</dbReference>
<dbReference type="Proteomes" id="UP000445582">
    <property type="component" value="Unassembled WGS sequence"/>
</dbReference>
<feature type="chain" id="PRO_5032822237" evidence="2">
    <location>
        <begin position="27"/>
        <end position="1142"/>
    </location>
</feature>
<dbReference type="RefSeq" id="WP_160672602.1">
    <property type="nucleotide sequence ID" value="NZ_WTYN01000001.1"/>
</dbReference>
<reference evidence="5 6" key="1">
    <citation type="submission" date="2019-12" db="EMBL/GenBank/DDBJ databases">
        <title>Genomic-based taxomic classification of the family Erythrobacteraceae.</title>
        <authorList>
            <person name="Xu L."/>
        </authorList>
    </citation>
    <scope>NUCLEOTIDE SEQUENCE [LARGE SCALE GENOMIC DNA]</scope>
    <source>
        <strain evidence="5 6">MCCC 1A09965</strain>
    </source>
</reference>
<gene>
    <name evidence="5" type="ORF">GRI48_05615</name>
</gene>
<dbReference type="Gene3D" id="2.40.10.10">
    <property type="entry name" value="Trypsin-like serine proteases"/>
    <property type="match status" value="1"/>
</dbReference>
<organism evidence="5 6">
    <name type="scientific">Qipengyuania oceanensis</name>
    <dbReference type="NCBI Taxonomy" id="1463597"/>
    <lineage>
        <taxon>Bacteria</taxon>
        <taxon>Pseudomonadati</taxon>
        <taxon>Pseudomonadota</taxon>
        <taxon>Alphaproteobacteria</taxon>
        <taxon>Sphingomonadales</taxon>
        <taxon>Erythrobacteraceae</taxon>
        <taxon>Qipengyuania</taxon>
    </lineage>
</organism>
<dbReference type="PROSITE" id="PS00135">
    <property type="entry name" value="TRYPSIN_SER"/>
    <property type="match status" value="1"/>
</dbReference>
<evidence type="ECO:0000313" key="5">
    <source>
        <dbReference type="EMBL" id="MXO62487.1"/>
    </source>
</evidence>
<dbReference type="InterPro" id="IPR043504">
    <property type="entry name" value="Peptidase_S1_PA_chymotrypsin"/>
</dbReference>
<evidence type="ECO:0000259" key="3">
    <source>
        <dbReference type="PROSITE" id="PS50240"/>
    </source>
</evidence>
<evidence type="ECO:0000256" key="2">
    <source>
        <dbReference type="SAM" id="SignalP"/>
    </source>
</evidence>
<dbReference type="EMBL" id="WTYN01000001">
    <property type="protein sequence ID" value="MXO62487.1"/>
    <property type="molecule type" value="Genomic_DNA"/>
</dbReference>
<dbReference type="PROSITE" id="PS51208">
    <property type="entry name" value="AUTOTRANSPORTER"/>
    <property type="match status" value="1"/>
</dbReference>
<protein>
    <submittedName>
        <fullName evidence="5">Autotransporter domain-containing protein</fullName>
    </submittedName>
</protein>
<dbReference type="Pfam" id="PF00089">
    <property type="entry name" value="Trypsin"/>
    <property type="match status" value="1"/>
</dbReference>
<evidence type="ECO:0000259" key="4">
    <source>
        <dbReference type="PROSITE" id="PS51208"/>
    </source>
</evidence>
<dbReference type="GO" id="GO:0004252">
    <property type="term" value="F:serine-type endopeptidase activity"/>
    <property type="evidence" value="ECO:0007669"/>
    <property type="project" value="InterPro"/>
</dbReference>
<dbReference type="Pfam" id="PF03797">
    <property type="entry name" value="Autotransporter"/>
    <property type="match status" value="1"/>
</dbReference>
<dbReference type="InterPro" id="IPR018114">
    <property type="entry name" value="TRYPSIN_HIS"/>
</dbReference>
<dbReference type="PANTHER" id="PTHR24260">
    <property type="match status" value="1"/>
</dbReference>
<feature type="domain" description="Peptidase S1" evidence="3">
    <location>
        <begin position="110"/>
        <end position="426"/>
    </location>
</feature>
<dbReference type="SMART" id="SM00020">
    <property type="entry name" value="Tryp_SPc"/>
    <property type="match status" value="1"/>
</dbReference>
<dbReference type="SUPFAM" id="SSF50494">
    <property type="entry name" value="Trypsin-like serine proteases"/>
    <property type="match status" value="1"/>
</dbReference>
<sequence>MIKQKYFRTAAFGALAAALAATPAFANEDESEQEVSLEARGTFAGFTGSFDVATDAMQQIEPALDLATLRAEAGIVSIQGNGPRIEPRLISRDDINPNGAGFVDVGDTQPSVVQLFSQRNSDGGVFLNCTGTLINPRTVITAAHCVNSLSSEDYGLRETGAARTMLIGTGFYTAGRVFEYIDFGSNYAEGGVASSTDVIIHSTANEDEVGLPFPWADVALIALDTPITDIPTMDLLLSPLTELAHVVQVGYGTFGDAFGGGTTGSSLLRRVGENMLGAVANFQDITDVVYANSAPNADLSQVYYFTDFDWPDRDLITRPGDTEPGGYGCVFNGNGAECQYVGDILATDWFDGDALPNEAATAPGDSGSPLIVDQLYDRQVAVAVLSGGITYPGTDLSGIGLTNTYGDISFYNPLYPFFEFISENTAYKYVSAAAGDGLWSDPTRWTQDLDPGFFIDDGTGTLVNGLPQGSEPGIYASGPKLGTVLGVDISGNPEGSLILPPDGVFFGIGSLTPESSVLLGPGSTGFVPNNTDGTPGVSFANPAQYFEVHLNRPGTTTVDMDVEIDKLVVDNRDGGIRIEAPYSFTSVIDVEHWDGISMIDGTLNTPGVYLAGGLIGGSGTINSNAFFNIAGAVSPGAIQNIRTLTINGDYVQTSGGALLVDVKPKGKGNPSDLLQVNGFASIAGLLGVSSLGNAKFDYGTRYTVLEANGIDGQFDAVQSFVNSPVIYFEQIVNADSVQVEVKAHSIARLVGANSSLASLGTTLDTLRTSGRYANYRGLFQAVDNAGFDQFGATLSGLTPVSGFAQSATATNFAMRFAGQLSQRTLALRGDGRAAAGFSSYGSASFAQAGTAPGEASKLGYFGSVSGSFLTQGRERNTGTKAFEEATFSQAGELTLGADYKLSDSVSFGMAVSSVRDGAATTAALQARPNQSTSVAGYGSASFGAGFADAYVGFADQRFGLSREAQGDLTEEFASAMGLADGKQSMAGIRAGYAFKPARGAMIGPVVSLDYVRSQLGGYREYGAGTFGLDVHDRTFTSLGAKVGAMGALDMKLGQKSKLTAFGSLAYARELGDSQDLVTASFVGADDLPFSIARQLDTDWVAVNAGASLEISDDFSTQLSLTSDFGRGELSSRQANVSLNWSF</sequence>
<dbReference type="InterPro" id="IPR005546">
    <property type="entry name" value="Autotransporte_beta"/>
</dbReference>
<evidence type="ECO:0000256" key="1">
    <source>
        <dbReference type="RuleBase" id="RU363034"/>
    </source>
</evidence>
<dbReference type="OrthoDB" id="267336at2"/>
<keyword evidence="6" id="KW-1185">Reference proteome</keyword>
<accession>A0A844YEX7</accession>
<dbReference type="SUPFAM" id="SSF103515">
    <property type="entry name" value="Autotransporter"/>
    <property type="match status" value="1"/>
</dbReference>
<keyword evidence="1" id="KW-0378">Hydrolase</keyword>
<dbReference type="PANTHER" id="PTHR24260:SF136">
    <property type="entry name" value="GH08193P-RELATED"/>
    <property type="match status" value="1"/>
</dbReference>
<dbReference type="InterPro" id="IPR036709">
    <property type="entry name" value="Autotransporte_beta_dom_sf"/>
</dbReference>
<keyword evidence="1" id="KW-0720">Serine protease</keyword>
<dbReference type="InterPro" id="IPR033116">
    <property type="entry name" value="TRYPSIN_SER"/>
</dbReference>
<proteinExistence type="predicted"/>
<name>A0A844YEX7_9SPHN</name>
<feature type="domain" description="Autotransporter" evidence="4">
    <location>
        <begin position="853"/>
        <end position="1142"/>
    </location>
</feature>
<dbReference type="AlphaFoldDB" id="A0A844YEX7"/>